<proteinExistence type="predicted"/>
<gene>
    <name evidence="1" type="ORF">PCOR1329_LOCUS81552</name>
</gene>
<keyword evidence="2" id="KW-1185">Reference proteome</keyword>
<evidence type="ECO:0000313" key="2">
    <source>
        <dbReference type="Proteomes" id="UP001189429"/>
    </source>
</evidence>
<comment type="caution">
    <text evidence="1">The sequence shown here is derived from an EMBL/GenBank/DDBJ whole genome shotgun (WGS) entry which is preliminary data.</text>
</comment>
<name>A0ABN9Y5M9_9DINO</name>
<protein>
    <submittedName>
        <fullName evidence="1">Uncharacterized protein</fullName>
    </submittedName>
</protein>
<dbReference type="EMBL" id="CAUYUJ010021640">
    <property type="protein sequence ID" value="CAK0906093.1"/>
    <property type="molecule type" value="Genomic_DNA"/>
</dbReference>
<evidence type="ECO:0000313" key="1">
    <source>
        <dbReference type="EMBL" id="CAK0906093.1"/>
    </source>
</evidence>
<sequence length="102" mass="11322">MPTFVKLFHTTANYGKVIPVPTRSNDPDIGVPALWAMVVPHGDRSMRKGKGKGTKASLSEPCCKHHLRTVSLPQAQFIDWAGEDRESEWSLFFVGERPGDNS</sequence>
<dbReference type="Proteomes" id="UP001189429">
    <property type="component" value="Unassembled WGS sequence"/>
</dbReference>
<organism evidence="1 2">
    <name type="scientific">Prorocentrum cordatum</name>
    <dbReference type="NCBI Taxonomy" id="2364126"/>
    <lineage>
        <taxon>Eukaryota</taxon>
        <taxon>Sar</taxon>
        <taxon>Alveolata</taxon>
        <taxon>Dinophyceae</taxon>
        <taxon>Prorocentrales</taxon>
        <taxon>Prorocentraceae</taxon>
        <taxon>Prorocentrum</taxon>
    </lineage>
</organism>
<reference evidence="1" key="1">
    <citation type="submission" date="2023-10" db="EMBL/GenBank/DDBJ databases">
        <authorList>
            <person name="Chen Y."/>
            <person name="Shah S."/>
            <person name="Dougan E. K."/>
            <person name="Thang M."/>
            <person name="Chan C."/>
        </authorList>
    </citation>
    <scope>NUCLEOTIDE SEQUENCE [LARGE SCALE GENOMIC DNA]</scope>
</reference>
<accession>A0ABN9Y5M9</accession>